<dbReference type="SUPFAM" id="SSF46626">
    <property type="entry name" value="Cytochrome c"/>
    <property type="match status" value="2"/>
</dbReference>
<dbReference type="Pfam" id="PF00034">
    <property type="entry name" value="Cytochrom_C"/>
    <property type="match status" value="1"/>
</dbReference>
<feature type="binding site" description="axial binding residue" evidence="9">
    <location>
        <position position="76"/>
    </location>
    <ligand>
        <name>heme c</name>
        <dbReference type="ChEBI" id="CHEBI:61717"/>
        <label>1</label>
    </ligand>
    <ligandPart>
        <name>Fe</name>
        <dbReference type="ChEBI" id="CHEBI:18248"/>
    </ligandPart>
</feature>
<evidence type="ECO:0000259" key="11">
    <source>
        <dbReference type="PROSITE" id="PS51007"/>
    </source>
</evidence>
<evidence type="ECO:0000313" key="13">
    <source>
        <dbReference type="Proteomes" id="UP000438983"/>
    </source>
</evidence>
<feature type="chain" id="PRO_5026325105" evidence="10">
    <location>
        <begin position="22"/>
        <end position="343"/>
    </location>
</feature>
<feature type="binding site" description="covalent" evidence="8">
    <location>
        <position position="72"/>
    </location>
    <ligand>
        <name>heme c</name>
        <dbReference type="ChEBI" id="CHEBI:61717"/>
        <label>1</label>
    </ligand>
</feature>
<dbReference type="InterPro" id="IPR051395">
    <property type="entry name" value="Cytochrome_c_Peroxidase/MauG"/>
</dbReference>
<dbReference type="PIRSF" id="PIRSF000294">
    <property type="entry name" value="Cytochrome-c_peroxidase"/>
    <property type="match status" value="1"/>
</dbReference>
<proteinExistence type="predicted"/>
<dbReference type="GO" id="GO:0004130">
    <property type="term" value="F:cytochrome-c peroxidase activity"/>
    <property type="evidence" value="ECO:0007669"/>
    <property type="project" value="TreeGrafter"/>
</dbReference>
<evidence type="ECO:0000256" key="5">
    <source>
        <dbReference type="ARBA" id="ARBA00022764"/>
    </source>
</evidence>
<keyword evidence="3 9" id="KW-0479">Metal-binding</keyword>
<feature type="binding site" description="covalent" evidence="8">
    <location>
        <position position="75"/>
    </location>
    <ligand>
        <name>heme c</name>
        <dbReference type="ChEBI" id="CHEBI:61717"/>
        <label>1</label>
    </ligand>
</feature>
<evidence type="ECO:0000256" key="7">
    <source>
        <dbReference type="ARBA" id="ARBA00023004"/>
    </source>
</evidence>
<dbReference type="GO" id="GO:0046872">
    <property type="term" value="F:metal ion binding"/>
    <property type="evidence" value="ECO:0007669"/>
    <property type="project" value="UniProtKB-KW"/>
</dbReference>
<dbReference type="RefSeq" id="WP_158189948.1">
    <property type="nucleotide sequence ID" value="NZ_CP046902.1"/>
</dbReference>
<evidence type="ECO:0000256" key="1">
    <source>
        <dbReference type="ARBA" id="ARBA00004418"/>
    </source>
</evidence>
<comment type="PTM">
    <text evidence="8">Binds 2 heme groups per subunit.</text>
</comment>
<evidence type="ECO:0000256" key="4">
    <source>
        <dbReference type="ARBA" id="ARBA00022729"/>
    </source>
</evidence>
<feature type="signal peptide" evidence="10">
    <location>
        <begin position="1"/>
        <end position="21"/>
    </location>
</feature>
<dbReference type="GO" id="GO:0020037">
    <property type="term" value="F:heme binding"/>
    <property type="evidence" value="ECO:0007669"/>
    <property type="project" value="InterPro"/>
</dbReference>
<dbReference type="InterPro" id="IPR026259">
    <property type="entry name" value="MauG/Cytc_peroxidase"/>
</dbReference>
<keyword evidence="5" id="KW-0574">Periplasm</keyword>
<keyword evidence="7 9" id="KW-0408">Iron</keyword>
<feature type="binding site" description="axial binding residue" evidence="9">
    <location>
        <position position="296"/>
    </location>
    <ligand>
        <name>heme c</name>
        <dbReference type="ChEBI" id="CHEBI:61717"/>
        <label>2</label>
    </ligand>
    <ligandPart>
        <name>Fe</name>
        <dbReference type="ChEBI" id="CHEBI:18248"/>
    </ligandPart>
</feature>
<feature type="binding site" description="covalent" evidence="8">
    <location>
        <position position="221"/>
    </location>
    <ligand>
        <name>heme c</name>
        <dbReference type="ChEBI" id="CHEBI:61717"/>
        <label>2</label>
    </ligand>
</feature>
<accession>A0A6I6LPD1</accession>
<dbReference type="PROSITE" id="PS51007">
    <property type="entry name" value="CYTC"/>
    <property type="match status" value="1"/>
</dbReference>
<dbReference type="Proteomes" id="UP000438983">
    <property type="component" value="Chromosome"/>
</dbReference>
<evidence type="ECO:0000256" key="10">
    <source>
        <dbReference type="SAM" id="SignalP"/>
    </source>
</evidence>
<dbReference type="PANTHER" id="PTHR30600:SF7">
    <property type="entry name" value="CYTOCHROME C PEROXIDASE-RELATED"/>
    <property type="match status" value="1"/>
</dbReference>
<organism evidence="12 13">
    <name type="scientific">Stutzerimonas stutzeri</name>
    <name type="common">Pseudomonas stutzeri</name>
    <dbReference type="NCBI Taxonomy" id="316"/>
    <lineage>
        <taxon>Bacteria</taxon>
        <taxon>Pseudomonadati</taxon>
        <taxon>Pseudomonadota</taxon>
        <taxon>Gammaproteobacteria</taxon>
        <taxon>Pseudomonadales</taxon>
        <taxon>Pseudomonadaceae</taxon>
        <taxon>Stutzerimonas</taxon>
    </lineage>
</organism>
<comment type="subcellular location">
    <subcellularLocation>
        <location evidence="1">Periplasm</location>
    </subcellularLocation>
</comment>
<dbReference type="GO" id="GO:0009055">
    <property type="term" value="F:electron transfer activity"/>
    <property type="evidence" value="ECO:0007669"/>
    <property type="project" value="InterPro"/>
</dbReference>
<dbReference type="EMBL" id="CP046902">
    <property type="protein sequence ID" value="QGZ32524.1"/>
    <property type="molecule type" value="Genomic_DNA"/>
</dbReference>
<dbReference type="Gene3D" id="1.10.760.10">
    <property type="entry name" value="Cytochrome c-like domain"/>
    <property type="match status" value="2"/>
</dbReference>
<dbReference type="AlphaFoldDB" id="A0A6I6LPD1"/>
<feature type="binding site" description="axial binding residue" evidence="9">
    <location>
        <position position="222"/>
    </location>
    <ligand>
        <name>heme c</name>
        <dbReference type="ChEBI" id="CHEBI:61717"/>
        <label>2</label>
    </ligand>
    <ligandPart>
        <name>Fe</name>
        <dbReference type="ChEBI" id="CHEBI:18248"/>
    </ligandPart>
</feature>
<feature type="domain" description="Cytochrome c" evidence="11">
    <location>
        <begin position="204"/>
        <end position="321"/>
    </location>
</feature>
<evidence type="ECO:0000256" key="8">
    <source>
        <dbReference type="PIRSR" id="PIRSR000294-1"/>
    </source>
</evidence>
<evidence type="ECO:0000256" key="2">
    <source>
        <dbReference type="ARBA" id="ARBA00022617"/>
    </source>
</evidence>
<gene>
    <name evidence="12" type="ORF">GQA94_21640</name>
</gene>
<name>A0A6I6LPD1_STUST</name>
<feature type="binding site" description="axial binding residue" evidence="9">
    <location>
        <position position="92"/>
    </location>
    <ligand>
        <name>heme c</name>
        <dbReference type="ChEBI" id="CHEBI:61717"/>
        <label>1</label>
    </ligand>
    <ligandPart>
        <name>Fe</name>
        <dbReference type="ChEBI" id="CHEBI:18248"/>
    </ligandPart>
</feature>
<dbReference type="InterPro" id="IPR004852">
    <property type="entry name" value="Di-haem_cyt_c_peroxidsae"/>
</dbReference>
<evidence type="ECO:0000256" key="3">
    <source>
        <dbReference type="ARBA" id="ARBA00022723"/>
    </source>
</evidence>
<sequence length="343" mass="37300">MRCPIPVLFSGLMLISNMAHADDLRERANAIFKPIPAKVTEVRGHAVNNDQAKLGHKLWFDPRLSSSHIISCNSCHNLSIGGSDNVPTSIGHGWQKGPRNSPTVLNAVFNAAQFWDGRAKDLQEQAKGPVQASVEMNSTPERVVATLKSIPEYAAEFKKAFPNDKDPVSFDNMAYALEAFEVSLTTPDSPFDRYLKGEDKALDAKQKEGLALFMDVGCIACHNGVNIGGQSYFPFGVIKKPGADILPAGDKGRFTVTNTADDEYVFRAAPLRNVALTQPYFHSGEVWELEQAVAIMGDSQLGRTLKDNEVTAIAAFLRSLTGKQPEVAYPVLPASSADTPKPE</sequence>
<comment type="cofactor">
    <cofactor evidence="8">
        <name>heme</name>
        <dbReference type="ChEBI" id="CHEBI:30413"/>
    </cofactor>
    <text evidence="8">Binds 2 heme groups.</text>
</comment>
<evidence type="ECO:0000256" key="6">
    <source>
        <dbReference type="ARBA" id="ARBA00023002"/>
    </source>
</evidence>
<dbReference type="Pfam" id="PF03150">
    <property type="entry name" value="CCP_MauG"/>
    <property type="match status" value="1"/>
</dbReference>
<dbReference type="GO" id="GO:0042597">
    <property type="term" value="C:periplasmic space"/>
    <property type="evidence" value="ECO:0007669"/>
    <property type="project" value="UniProtKB-SubCell"/>
</dbReference>
<keyword evidence="2 8" id="KW-0349">Heme</keyword>
<reference evidence="12 13" key="1">
    <citation type="submission" date="2019-12" db="EMBL/GenBank/DDBJ databases">
        <title>Complete genome sequence of Pseudomonas stutzeri.</title>
        <authorList>
            <person name="Lim S.R."/>
            <person name="Kim J.H."/>
        </authorList>
    </citation>
    <scope>NUCLEOTIDE SEQUENCE [LARGE SCALE GENOMIC DNA]</scope>
    <source>
        <strain evidence="12 13">PM101005</strain>
    </source>
</reference>
<dbReference type="InterPro" id="IPR036909">
    <property type="entry name" value="Cyt_c-like_dom_sf"/>
</dbReference>
<evidence type="ECO:0000313" key="12">
    <source>
        <dbReference type="EMBL" id="QGZ32524.1"/>
    </source>
</evidence>
<dbReference type="InterPro" id="IPR009056">
    <property type="entry name" value="Cyt_c-like_dom"/>
</dbReference>
<dbReference type="FunFam" id="1.10.760.10:FF:000020">
    <property type="entry name" value="Cytochrome c peroxidase"/>
    <property type="match status" value="1"/>
</dbReference>
<keyword evidence="4 10" id="KW-0732">Signal</keyword>
<evidence type="ECO:0000256" key="9">
    <source>
        <dbReference type="PIRSR" id="PIRSR000294-2"/>
    </source>
</evidence>
<dbReference type="PANTHER" id="PTHR30600">
    <property type="entry name" value="CYTOCHROME C PEROXIDASE-RELATED"/>
    <property type="match status" value="1"/>
</dbReference>
<keyword evidence="6" id="KW-0560">Oxidoreductase</keyword>
<feature type="binding site" description="covalent" evidence="8">
    <location>
        <position position="218"/>
    </location>
    <ligand>
        <name>heme c</name>
        <dbReference type="ChEBI" id="CHEBI:61717"/>
        <label>2</label>
    </ligand>
</feature>
<protein>
    <submittedName>
        <fullName evidence="12">C-type cytochrome</fullName>
    </submittedName>
</protein>
<dbReference type="OrthoDB" id="9805202at2"/>